<proteinExistence type="predicted"/>
<dbReference type="InterPro" id="IPR050300">
    <property type="entry name" value="GDXG_lipolytic_enzyme"/>
</dbReference>
<evidence type="ECO:0000259" key="2">
    <source>
        <dbReference type="Pfam" id="PF20434"/>
    </source>
</evidence>
<dbReference type="Pfam" id="PF20434">
    <property type="entry name" value="BD-FAE"/>
    <property type="match status" value="1"/>
</dbReference>
<dbReference type="Proteomes" id="UP001597469">
    <property type="component" value="Unassembled WGS sequence"/>
</dbReference>
<dbReference type="InterPro" id="IPR049492">
    <property type="entry name" value="BD-FAE-like_dom"/>
</dbReference>
<name>A0ABW5M1Q7_9BACT</name>
<gene>
    <name evidence="3" type="ORF">ACFSUS_07870</name>
</gene>
<organism evidence="3 4">
    <name type="scientific">Spirosoma soli</name>
    <dbReference type="NCBI Taxonomy" id="1770529"/>
    <lineage>
        <taxon>Bacteria</taxon>
        <taxon>Pseudomonadati</taxon>
        <taxon>Bacteroidota</taxon>
        <taxon>Cytophagia</taxon>
        <taxon>Cytophagales</taxon>
        <taxon>Cytophagaceae</taxon>
        <taxon>Spirosoma</taxon>
    </lineage>
</organism>
<accession>A0ABW5M1Q7</accession>
<dbReference type="InterPro" id="IPR029058">
    <property type="entry name" value="AB_hydrolase_fold"/>
</dbReference>
<dbReference type="PANTHER" id="PTHR48081:SF6">
    <property type="entry name" value="PEPTIDASE S9 PROLYL OLIGOPEPTIDASE CATALYTIC DOMAIN-CONTAINING PROTEIN"/>
    <property type="match status" value="1"/>
</dbReference>
<evidence type="ECO:0000256" key="1">
    <source>
        <dbReference type="ARBA" id="ARBA00022801"/>
    </source>
</evidence>
<keyword evidence="4" id="KW-1185">Reference proteome</keyword>
<dbReference type="GO" id="GO:0016787">
    <property type="term" value="F:hydrolase activity"/>
    <property type="evidence" value="ECO:0007669"/>
    <property type="project" value="UniProtKB-KW"/>
</dbReference>
<comment type="caution">
    <text evidence="3">The sequence shown here is derived from an EMBL/GenBank/DDBJ whole genome shotgun (WGS) entry which is preliminary data.</text>
</comment>
<dbReference type="PANTHER" id="PTHR48081">
    <property type="entry name" value="AB HYDROLASE SUPERFAMILY PROTEIN C4A8.06C"/>
    <property type="match status" value="1"/>
</dbReference>
<reference evidence="4" key="1">
    <citation type="journal article" date="2019" name="Int. J. Syst. Evol. Microbiol.">
        <title>The Global Catalogue of Microorganisms (GCM) 10K type strain sequencing project: providing services to taxonomists for standard genome sequencing and annotation.</title>
        <authorList>
            <consortium name="The Broad Institute Genomics Platform"/>
            <consortium name="The Broad Institute Genome Sequencing Center for Infectious Disease"/>
            <person name="Wu L."/>
            <person name="Ma J."/>
        </authorList>
    </citation>
    <scope>NUCLEOTIDE SEQUENCE [LARGE SCALE GENOMIC DNA]</scope>
    <source>
        <strain evidence="4">KCTC 42805</strain>
    </source>
</reference>
<feature type="domain" description="BD-FAE-like" evidence="2">
    <location>
        <begin position="79"/>
        <end position="275"/>
    </location>
</feature>
<evidence type="ECO:0000313" key="3">
    <source>
        <dbReference type="EMBL" id="MFD2570544.1"/>
    </source>
</evidence>
<evidence type="ECO:0000313" key="4">
    <source>
        <dbReference type="Proteomes" id="UP001597469"/>
    </source>
</evidence>
<sequence length="317" mass="34870">MKRFNLRTQTAWKRNMGRKVTAMTALVGWLLTSPLAAIAQEIMPLYPAAVPNSKASDVQESGAESGVLKGITKPTLQYFKPAPDKASGAAVVIIPGGGYGVVVYQGEGISTAKALAEQGVAAFVLKYRLPSDAIMPDKKIGPLQDAQQAFKLVRENADKWGVDKNKVGIMGFSAGGHLASTAATHFEKSYIDNPENTSLRPDFQILIYPVISMQDSLTHGGSHDNLLGKNPSLNDIELFSNELQVRANTPPTYLTHAADDKLVDVDNSIVYFEKLRHLKVPVEMHIYPKGDHGFIFRHPGWMDPLFAWMKQNNWLKK</sequence>
<dbReference type="RefSeq" id="WP_381521324.1">
    <property type="nucleotide sequence ID" value="NZ_JBHULN010000004.1"/>
</dbReference>
<keyword evidence="1 3" id="KW-0378">Hydrolase</keyword>
<protein>
    <submittedName>
        <fullName evidence="3">Alpha/beta hydrolase</fullName>
    </submittedName>
</protein>
<dbReference type="Gene3D" id="3.40.50.1820">
    <property type="entry name" value="alpha/beta hydrolase"/>
    <property type="match status" value="1"/>
</dbReference>
<dbReference type="EMBL" id="JBHULN010000004">
    <property type="protein sequence ID" value="MFD2570544.1"/>
    <property type="molecule type" value="Genomic_DNA"/>
</dbReference>
<dbReference type="SUPFAM" id="SSF53474">
    <property type="entry name" value="alpha/beta-Hydrolases"/>
    <property type="match status" value="1"/>
</dbReference>